<comment type="subcellular location">
    <subcellularLocation>
        <location evidence="1">Membrane</location>
        <topology evidence="1">Multi-pass membrane protein</topology>
    </subcellularLocation>
</comment>
<dbReference type="InterPro" id="IPR011701">
    <property type="entry name" value="MFS"/>
</dbReference>
<evidence type="ECO:0000256" key="6">
    <source>
        <dbReference type="ARBA" id="ARBA00023136"/>
    </source>
</evidence>
<keyword evidence="4 7" id="KW-0812">Transmembrane</keyword>
<dbReference type="GO" id="GO:0022857">
    <property type="term" value="F:transmembrane transporter activity"/>
    <property type="evidence" value="ECO:0007669"/>
    <property type="project" value="InterPro"/>
</dbReference>
<dbReference type="OrthoDB" id="9787815at2"/>
<protein>
    <recommendedName>
        <fullName evidence="10">MFS transporter</fullName>
    </recommendedName>
</protein>
<dbReference type="SUPFAM" id="SSF103473">
    <property type="entry name" value="MFS general substrate transporter"/>
    <property type="match status" value="1"/>
</dbReference>
<feature type="transmembrane region" description="Helical" evidence="7">
    <location>
        <begin position="39"/>
        <end position="58"/>
    </location>
</feature>
<sequence>MRPDRQLLAMAAYGFVSGLPLPLSGFTFRLWLAKSGTDLAIIGLTAWIGLAYSLKFLWAPLLDQMPPIRALRRLGRRRGWLLVVQPLLGLAGVLLALSDPAAAPAAAFAAAACVALLSATQDIAIDAWRIEVFPERRQGLALAVYVWGYRVAMLVSTTGVIAAAASVGWHRALLGVAALIACGVLVTLAARREDASAPASGRGLRHAVIDPVRTFLARPSAWLVLAFVALFKLGEAMAGIMTAPFYRHLTFDLGAIAGTGPFSLTGTLVGITVGGWLVARIGVGRALLLTGTAQTVAMAMYVLLSLTPGHVAVLYATVTAEAFAQGLADAAFLTFLSALCAREFAATQYALLSSVPQLAIHTIGAVSGIMAASLGWTMFYTVCMAGALPGMALMLVLLRRQKIGP</sequence>
<evidence type="ECO:0000256" key="2">
    <source>
        <dbReference type="ARBA" id="ARBA00008335"/>
    </source>
</evidence>
<feature type="transmembrane region" description="Helical" evidence="7">
    <location>
        <begin position="79"/>
        <end position="97"/>
    </location>
</feature>
<feature type="transmembrane region" description="Helical" evidence="7">
    <location>
        <begin position="378"/>
        <end position="398"/>
    </location>
</feature>
<name>A0A2S6N0Z5_RHOGL</name>
<feature type="transmembrane region" description="Helical" evidence="7">
    <location>
        <begin position="7"/>
        <end position="33"/>
    </location>
</feature>
<feature type="transmembrane region" description="Helical" evidence="7">
    <location>
        <begin position="312"/>
        <end position="337"/>
    </location>
</feature>
<organism evidence="8 9">
    <name type="scientific">Rhodopila globiformis</name>
    <name type="common">Rhodopseudomonas globiformis</name>
    <dbReference type="NCBI Taxonomy" id="1071"/>
    <lineage>
        <taxon>Bacteria</taxon>
        <taxon>Pseudomonadati</taxon>
        <taxon>Pseudomonadota</taxon>
        <taxon>Alphaproteobacteria</taxon>
        <taxon>Acetobacterales</taxon>
        <taxon>Acetobacteraceae</taxon>
        <taxon>Rhodopila</taxon>
    </lineage>
</organism>
<dbReference type="RefSeq" id="WP_104521459.1">
    <property type="nucleotide sequence ID" value="NZ_NHRY01000245.1"/>
</dbReference>
<feature type="transmembrane region" description="Helical" evidence="7">
    <location>
        <begin position="172"/>
        <end position="190"/>
    </location>
</feature>
<evidence type="ECO:0000313" key="8">
    <source>
        <dbReference type="EMBL" id="PPQ28282.1"/>
    </source>
</evidence>
<evidence type="ECO:0008006" key="10">
    <source>
        <dbReference type="Google" id="ProtNLM"/>
    </source>
</evidence>
<feature type="transmembrane region" description="Helical" evidence="7">
    <location>
        <begin position="255"/>
        <end position="279"/>
    </location>
</feature>
<dbReference type="GO" id="GO:0016020">
    <property type="term" value="C:membrane"/>
    <property type="evidence" value="ECO:0007669"/>
    <property type="project" value="UniProtKB-SubCell"/>
</dbReference>
<reference evidence="8 9" key="1">
    <citation type="journal article" date="2018" name="Arch. Microbiol.">
        <title>New insights into the metabolic potential of the phototrophic purple bacterium Rhodopila globiformis DSM 161(T) from its draft genome sequence and evidence for a vanadium-dependent nitrogenase.</title>
        <authorList>
            <person name="Imhoff J.F."/>
            <person name="Rahn T."/>
            <person name="Kunzel S."/>
            <person name="Neulinger S.C."/>
        </authorList>
    </citation>
    <scope>NUCLEOTIDE SEQUENCE [LARGE SCALE GENOMIC DNA]</scope>
    <source>
        <strain evidence="8 9">DSM 161</strain>
    </source>
</reference>
<evidence type="ECO:0000313" key="9">
    <source>
        <dbReference type="Proteomes" id="UP000239724"/>
    </source>
</evidence>
<gene>
    <name evidence="8" type="ORF">CCS01_24545</name>
</gene>
<feature type="transmembrane region" description="Helical" evidence="7">
    <location>
        <begin position="221"/>
        <end position="243"/>
    </location>
</feature>
<keyword evidence="5 7" id="KW-1133">Transmembrane helix</keyword>
<feature type="transmembrane region" description="Helical" evidence="7">
    <location>
        <begin position="140"/>
        <end position="166"/>
    </location>
</feature>
<feature type="transmembrane region" description="Helical" evidence="7">
    <location>
        <begin position="286"/>
        <end position="306"/>
    </location>
</feature>
<feature type="transmembrane region" description="Helical" evidence="7">
    <location>
        <begin position="103"/>
        <end position="119"/>
    </location>
</feature>
<feature type="transmembrane region" description="Helical" evidence="7">
    <location>
        <begin position="349"/>
        <end position="372"/>
    </location>
</feature>
<dbReference type="NCBIfam" id="TIGR00901">
    <property type="entry name" value="2A0125"/>
    <property type="match status" value="1"/>
</dbReference>
<proteinExistence type="inferred from homology"/>
<accession>A0A2S6N0Z5</accession>
<dbReference type="InterPro" id="IPR004752">
    <property type="entry name" value="AmpG_permease/AT-1"/>
</dbReference>
<dbReference type="InterPro" id="IPR036259">
    <property type="entry name" value="MFS_trans_sf"/>
</dbReference>
<dbReference type="Proteomes" id="UP000239724">
    <property type="component" value="Unassembled WGS sequence"/>
</dbReference>
<evidence type="ECO:0000256" key="1">
    <source>
        <dbReference type="ARBA" id="ARBA00004141"/>
    </source>
</evidence>
<dbReference type="Gene3D" id="1.20.1250.20">
    <property type="entry name" value="MFS general substrate transporter like domains"/>
    <property type="match status" value="1"/>
</dbReference>
<evidence type="ECO:0000256" key="3">
    <source>
        <dbReference type="ARBA" id="ARBA00022448"/>
    </source>
</evidence>
<comment type="caution">
    <text evidence="8">The sequence shown here is derived from an EMBL/GenBank/DDBJ whole genome shotgun (WGS) entry which is preliminary data.</text>
</comment>
<keyword evidence="9" id="KW-1185">Reference proteome</keyword>
<dbReference type="PANTHER" id="PTHR12778:SF10">
    <property type="entry name" value="MAJOR FACILITATOR SUPERFAMILY DOMAIN-CONTAINING PROTEIN 3"/>
    <property type="match status" value="1"/>
</dbReference>
<dbReference type="PANTHER" id="PTHR12778">
    <property type="entry name" value="SOLUTE CARRIER FAMILY 33 ACETYL-COA TRANSPORTER -RELATED"/>
    <property type="match status" value="1"/>
</dbReference>
<evidence type="ECO:0000256" key="7">
    <source>
        <dbReference type="SAM" id="Phobius"/>
    </source>
</evidence>
<keyword evidence="6 7" id="KW-0472">Membrane</keyword>
<dbReference type="AlphaFoldDB" id="A0A2S6N0Z5"/>
<comment type="similarity">
    <text evidence="2">Belongs to the major facilitator superfamily.</text>
</comment>
<evidence type="ECO:0000256" key="4">
    <source>
        <dbReference type="ARBA" id="ARBA00022692"/>
    </source>
</evidence>
<keyword evidence="3" id="KW-0813">Transport</keyword>
<dbReference type="EMBL" id="NHRY01000245">
    <property type="protein sequence ID" value="PPQ28282.1"/>
    <property type="molecule type" value="Genomic_DNA"/>
</dbReference>
<evidence type="ECO:0000256" key="5">
    <source>
        <dbReference type="ARBA" id="ARBA00022989"/>
    </source>
</evidence>
<dbReference type="Pfam" id="PF07690">
    <property type="entry name" value="MFS_1"/>
    <property type="match status" value="1"/>
</dbReference>